<evidence type="ECO:0000256" key="7">
    <source>
        <dbReference type="ARBA" id="ARBA00023172"/>
    </source>
</evidence>
<dbReference type="GO" id="GO:0006310">
    <property type="term" value="P:DNA recombination"/>
    <property type="evidence" value="ECO:0007669"/>
    <property type="project" value="UniProtKB-KW"/>
</dbReference>
<dbReference type="PANTHER" id="PTHR30405">
    <property type="entry name" value="TRANSPOSASE"/>
    <property type="match status" value="1"/>
</dbReference>
<organism evidence="11 12">
    <name type="scientific">Nocardia mangyaensis</name>
    <dbReference type="NCBI Taxonomy" id="2213200"/>
    <lineage>
        <taxon>Bacteria</taxon>
        <taxon>Bacillati</taxon>
        <taxon>Actinomycetota</taxon>
        <taxon>Actinomycetes</taxon>
        <taxon>Mycobacteriales</taxon>
        <taxon>Nocardiaceae</taxon>
        <taxon>Nocardia</taxon>
    </lineage>
</organism>
<name>A0A1J0W1B7_9NOCA</name>
<keyword evidence="7" id="KW-0233">DNA recombination</keyword>
<dbReference type="KEGG" id="nsl:BOX37_03075"/>
<comment type="similarity">
    <text evidence="1">In the C-terminal section; belongs to the transposase 35 family.</text>
</comment>
<evidence type="ECO:0000259" key="8">
    <source>
        <dbReference type="Pfam" id="PF01385"/>
    </source>
</evidence>
<evidence type="ECO:0000256" key="6">
    <source>
        <dbReference type="ARBA" id="ARBA00023125"/>
    </source>
</evidence>
<sequence>MQLRYRYRVYPTPEQQNALAQSFGCARVVFNDCLRLRQDAHKAGVRISDTEVQKRVITLAKKSPERSWLAEVASVVLVQACGDARRAYRNWFDSLSGKRKGRRVGPPRFRSRRDSLQSIRLTRNGFSIRANRRLYLAKVGELAVRWSRELPSDPSSVTIIRDSTGRYFASFVVDTDDSPMPPSDSEVGIDLGLETFAVLSDGRTISSPRFLRRAARRLRVAQQGLSRKRVGSQNRNKQRIRVAKAHAAVADARRDWAHKQSTAIIRENQAVFVEDLCVSGMARSRLAKSIHDAGWSMFINMLEYKANRYGRAFWKVERFYPSSQICSACGVRSGRKQLSIRKWACSACHSVHDRDHNAAKNIHAAGRAEWQNACGESVSLTA</sequence>
<dbReference type="OrthoDB" id="6230307at2"/>
<dbReference type="GO" id="GO:0003677">
    <property type="term" value="F:DNA binding"/>
    <property type="evidence" value="ECO:0007669"/>
    <property type="project" value="UniProtKB-KW"/>
</dbReference>
<dbReference type="GO" id="GO:0046872">
    <property type="term" value="F:metal ion binding"/>
    <property type="evidence" value="ECO:0007669"/>
    <property type="project" value="UniProtKB-KW"/>
</dbReference>
<proteinExistence type="inferred from homology"/>
<dbReference type="InterPro" id="IPR010095">
    <property type="entry name" value="Cas12f1-like_TNB"/>
</dbReference>
<dbReference type="Pfam" id="PF12323">
    <property type="entry name" value="HTH_OrfB_IS605"/>
    <property type="match status" value="1"/>
</dbReference>
<gene>
    <name evidence="11" type="ORF">BOX37_03075</name>
</gene>
<accession>A0A1J0W1B7</accession>
<dbReference type="NCBIfam" id="TIGR01766">
    <property type="entry name" value="IS200/IS605 family accessory protein TnpB-like domain"/>
    <property type="match status" value="1"/>
</dbReference>
<keyword evidence="12" id="KW-1185">Reference proteome</keyword>
<comment type="similarity">
    <text evidence="2">In the N-terminal section; belongs to the transposase 2 family.</text>
</comment>
<evidence type="ECO:0000256" key="5">
    <source>
        <dbReference type="ARBA" id="ARBA00022833"/>
    </source>
</evidence>
<feature type="domain" description="Probable transposase IS891/IS1136/IS1341" evidence="8">
    <location>
        <begin position="171"/>
        <end position="284"/>
    </location>
</feature>
<evidence type="ECO:0000259" key="10">
    <source>
        <dbReference type="Pfam" id="PF12323"/>
    </source>
</evidence>
<evidence type="ECO:0000256" key="1">
    <source>
        <dbReference type="ARBA" id="ARBA00008761"/>
    </source>
</evidence>
<dbReference type="NCBIfam" id="NF040570">
    <property type="entry name" value="guided_TnpB"/>
    <property type="match status" value="1"/>
</dbReference>
<dbReference type="PANTHER" id="PTHR30405:SF25">
    <property type="entry name" value="RNA-GUIDED DNA ENDONUCLEASE INSQ-RELATED"/>
    <property type="match status" value="1"/>
</dbReference>
<dbReference type="GO" id="GO:0032196">
    <property type="term" value="P:transposition"/>
    <property type="evidence" value="ECO:0007669"/>
    <property type="project" value="UniProtKB-KW"/>
</dbReference>
<protein>
    <submittedName>
        <fullName evidence="11">Transposase</fullName>
    </submittedName>
</protein>
<evidence type="ECO:0000256" key="2">
    <source>
        <dbReference type="ARBA" id="ARBA00011044"/>
    </source>
</evidence>
<dbReference type="Proteomes" id="UP000183810">
    <property type="component" value="Chromosome"/>
</dbReference>
<dbReference type="InterPro" id="IPR001959">
    <property type="entry name" value="Transposase"/>
</dbReference>
<evidence type="ECO:0000256" key="3">
    <source>
        <dbReference type="ARBA" id="ARBA00022578"/>
    </source>
</evidence>
<dbReference type="InterPro" id="IPR051399">
    <property type="entry name" value="RNA-guided_DNA_endo/Transpos"/>
</dbReference>
<dbReference type="InterPro" id="IPR021027">
    <property type="entry name" value="Transposase_put_HTH"/>
</dbReference>
<feature type="domain" description="Transposase putative helix-turn-helix" evidence="10">
    <location>
        <begin position="1"/>
        <end position="44"/>
    </location>
</feature>
<evidence type="ECO:0000256" key="4">
    <source>
        <dbReference type="ARBA" id="ARBA00022723"/>
    </source>
</evidence>
<evidence type="ECO:0000259" key="9">
    <source>
        <dbReference type="Pfam" id="PF07282"/>
    </source>
</evidence>
<keyword evidence="4" id="KW-0479">Metal-binding</keyword>
<dbReference type="AlphaFoldDB" id="A0A1J0W1B7"/>
<reference evidence="11" key="1">
    <citation type="submission" date="2016-11" db="EMBL/GenBank/DDBJ databases">
        <authorList>
            <person name="Jaros S."/>
            <person name="Januszkiewicz K."/>
            <person name="Wedrychowicz H."/>
        </authorList>
    </citation>
    <scope>NUCLEOTIDE SEQUENCE [LARGE SCALE GENOMIC DNA]</scope>
    <source>
        <strain evidence="11">Y48</strain>
    </source>
</reference>
<keyword evidence="3" id="KW-0815">Transposition</keyword>
<evidence type="ECO:0000313" key="12">
    <source>
        <dbReference type="Proteomes" id="UP000183810"/>
    </source>
</evidence>
<dbReference type="EMBL" id="CP018082">
    <property type="protein sequence ID" value="APE37983.1"/>
    <property type="molecule type" value="Genomic_DNA"/>
</dbReference>
<dbReference type="Pfam" id="PF01385">
    <property type="entry name" value="OrfB_IS605"/>
    <property type="match status" value="1"/>
</dbReference>
<dbReference type="Pfam" id="PF07282">
    <property type="entry name" value="Cas12f1-like_TNB"/>
    <property type="match status" value="1"/>
</dbReference>
<keyword evidence="6" id="KW-0238">DNA-binding</keyword>
<dbReference type="CDD" id="cd20805">
    <property type="entry name" value="C1_DGK_rpt2"/>
    <property type="match status" value="1"/>
</dbReference>
<feature type="domain" description="Cas12f1-like TNB" evidence="9">
    <location>
        <begin position="295"/>
        <end position="362"/>
    </location>
</feature>
<evidence type="ECO:0000313" key="11">
    <source>
        <dbReference type="EMBL" id="APE37983.1"/>
    </source>
</evidence>
<keyword evidence="5" id="KW-0862">Zinc</keyword>